<comment type="caution">
    <text evidence="2">The sequence shown here is derived from an EMBL/GenBank/DDBJ whole genome shotgun (WGS) entry which is preliminary data.</text>
</comment>
<keyword evidence="3" id="KW-1185">Reference proteome</keyword>
<name>A0A4Q4TZA2_9PEZI</name>
<dbReference type="AlphaFoldDB" id="A0A4Q4TZA2"/>
<evidence type="ECO:0000313" key="2">
    <source>
        <dbReference type="EMBL" id="RYP10993.1"/>
    </source>
</evidence>
<sequence length="194" mass="19963">MAYAGGFLAPRPSARTTSCGHCKGQGKACIAPTGALKARAINLVAAMAANPGAPSVQQAVKAAQAAVKKAFEGKKADAAMPTAKKGEADAVMPTAKKGEADTAATAERQESKRLSAERLAAAAERSAKAADDAADYAAELVAEQKRAADALEGIQKGLVTLQELYRKANADALQAPSRRGSTPLPNDEEENMEE</sequence>
<feature type="region of interest" description="Disordered" evidence="1">
    <location>
        <begin position="169"/>
        <end position="194"/>
    </location>
</feature>
<proteinExistence type="predicted"/>
<dbReference type="EMBL" id="QJNU01000009">
    <property type="protein sequence ID" value="RYP10993.1"/>
    <property type="molecule type" value="Genomic_DNA"/>
</dbReference>
<dbReference type="OrthoDB" id="4779222at2759"/>
<gene>
    <name evidence="2" type="ORF">DL764_000290</name>
</gene>
<feature type="region of interest" description="Disordered" evidence="1">
    <location>
        <begin position="93"/>
        <end position="114"/>
    </location>
</feature>
<evidence type="ECO:0000313" key="3">
    <source>
        <dbReference type="Proteomes" id="UP000293360"/>
    </source>
</evidence>
<organism evidence="2 3">
    <name type="scientific">Monosporascus ibericus</name>
    <dbReference type="NCBI Taxonomy" id="155417"/>
    <lineage>
        <taxon>Eukaryota</taxon>
        <taxon>Fungi</taxon>
        <taxon>Dikarya</taxon>
        <taxon>Ascomycota</taxon>
        <taxon>Pezizomycotina</taxon>
        <taxon>Sordariomycetes</taxon>
        <taxon>Xylariomycetidae</taxon>
        <taxon>Xylariales</taxon>
        <taxon>Xylariales incertae sedis</taxon>
        <taxon>Monosporascus</taxon>
    </lineage>
</organism>
<accession>A0A4Q4TZA2</accession>
<evidence type="ECO:0000256" key="1">
    <source>
        <dbReference type="SAM" id="MobiDB-lite"/>
    </source>
</evidence>
<protein>
    <submittedName>
        <fullName evidence="2">Uncharacterized protein</fullName>
    </submittedName>
</protein>
<reference evidence="2 3" key="1">
    <citation type="submission" date="2018-06" db="EMBL/GenBank/DDBJ databases">
        <title>Complete Genomes of Monosporascus.</title>
        <authorList>
            <person name="Robinson A.J."/>
            <person name="Natvig D.O."/>
        </authorList>
    </citation>
    <scope>NUCLEOTIDE SEQUENCE [LARGE SCALE GENOMIC DNA]</scope>
    <source>
        <strain evidence="2 3">CBS 110550</strain>
    </source>
</reference>
<dbReference type="Proteomes" id="UP000293360">
    <property type="component" value="Unassembled WGS sequence"/>
</dbReference>